<reference evidence="1" key="1">
    <citation type="submission" date="2021-06" db="EMBL/GenBank/DDBJ databases">
        <authorList>
            <person name="Kallberg Y."/>
            <person name="Tangrot J."/>
            <person name="Rosling A."/>
        </authorList>
    </citation>
    <scope>NUCLEOTIDE SEQUENCE</scope>
    <source>
        <strain evidence="1">CL356</strain>
    </source>
</reference>
<feature type="non-terminal residue" evidence="1">
    <location>
        <position position="156"/>
    </location>
</feature>
<name>A0ACA9MKF9_9GLOM</name>
<proteinExistence type="predicted"/>
<dbReference type="EMBL" id="CAJVPT010011982">
    <property type="protein sequence ID" value="CAG8583710.1"/>
    <property type="molecule type" value="Genomic_DNA"/>
</dbReference>
<evidence type="ECO:0000313" key="2">
    <source>
        <dbReference type="Proteomes" id="UP000789525"/>
    </source>
</evidence>
<sequence length="156" mass="16190">MPSQTDSKPIPTATTTTILTPMHKDSSELLSKEIRSQQVAVDGEDVVVDNVNGIVNDDSDVITNTMASGSSSPFIHDGGVTTAAPSNPSTLDSNSLGLAQSNDPSGAQKSTQKSTKHQSVSRPPRRTRNSAKVVNIATTGQNDKDTATTPGSLSAN</sequence>
<protein>
    <submittedName>
        <fullName evidence="1">16475_t:CDS:1</fullName>
    </submittedName>
</protein>
<evidence type="ECO:0000313" key="1">
    <source>
        <dbReference type="EMBL" id="CAG8583710.1"/>
    </source>
</evidence>
<gene>
    <name evidence="1" type="ORF">ACOLOM_LOCUS6061</name>
</gene>
<dbReference type="Proteomes" id="UP000789525">
    <property type="component" value="Unassembled WGS sequence"/>
</dbReference>
<keyword evidence="2" id="KW-1185">Reference proteome</keyword>
<organism evidence="1 2">
    <name type="scientific">Acaulospora colombiana</name>
    <dbReference type="NCBI Taxonomy" id="27376"/>
    <lineage>
        <taxon>Eukaryota</taxon>
        <taxon>Fungi</taxon>
        <taxon>Fungi incertae sedis</taxon>
        <taxon>Mucoromycota</taxon>
        <taxon>Glomeromycotina</taxon>
        <taxon>Glomeromycetes</taxon>
        <taxon>Diversisporales</taxon>
        <taxon>Acaulosporaceae</taxon>
        <taxon>Acaulospora</taxon>
    </lineage>
</organism>
<accession>A0ACA9MKF9</accession>
<comment type="caution">
    <text evidence="1">The sequence shown here is derived from an EMBL/GenBank/DDBJ whole genome shotgun (WGS) entry which is preliminary data.</text>
</comment>